<evidence type="ECO:0000256" key="1">
    <source>
        <dbReference type="ARBA" id="ARBA00000085"/>
    </source>
</evidence>
<dbReference type="RefSeq" id="WP_219533273.1">
    <property type="nucleotide sequence ID" value="NZ_JAHKRM010000017.1"/>
</dbReference>
<dbReference type="GO" id="GO:0016301">
    <property type="term" value="F:kinase activity"/>
    <property type="evidence" value="ECO:0007669"/>
    <property type="project" value="UniProtKB-KW"/>
</dbReference>
<evidence type="ECO:0000313" key="14">
    <source>
        <dbReference type="Proteomes" id="UP001597097"/>
    </source>
</evidence>
<keyword evidence="10" id="KW-1133">Transmembrane helix</keyword>
<accession>A0ABW4G694</accession>
<evidence type="ECO:0000256" key="2">
    <source>
        <dbReference type="ARBA" id="ARBA00012438"/>
    </source>
</evidence>
<feature type="transmembrane region" description="Helical" evidence="10">
    <location>
        <begin position="21"/>
        <end position="41"/>
    </location>
</feature>
<keyword evidence="14" id="KW-1185">Reference proteome</keyword>
<dbReference type="CDD" id="cd16917">
    <property type="entry name" value="HATPase_UhpB-NarQ-NarX-like"/>
    <property type="match status" value="1"/>
</dbReference>
<evidence type="ECO:0000256" key="4">
    <source>
        <dbReference type="ARBA" id="ARBA00022679"/>
    </source>
</evidence>
<protein>
    <recommendedName>
        <fullName evidence="2">histidine kinase</fullName>
        <ecNumber evidence="2">2.7.13.3</ecNumber>
    </recommendedName>
</protein>
<dbReference type="Proteomes" id="UP001597097">
    <property type="component" value="Unassembled WGS sequence"/>
</dbReference>
<dbReference type="EMBL" id="JBHUCM010000013">
    <property type="protein sequence ID" value="MFD1538264.1"/>
    <property type="molecule type" value="Genomic_DNA"/>
</dbReference>
<dbReference type="InterPro" id="IPR011712">
    <property type="entry name" value="Sig_transdc_His_kin_sub3_dim/P"/>
</dbReference>
<keyword evidence="6 13" id="KW-0418">Kinase</keyword>
<evidence type="ECO:0000256" key="3">
    <source>
        <dbReference type="ARBA" id="ARBA00022553"/>
    </source>
</evidence>
<evidence type="ECO:0000256" key="5">
    <source>
        <dbReference type="ARBA" id="ARBA00022741"/>
    </source>
</evidence>
<feature type="domain" description="Signal transduction histidine kinase subgroup 3 dimerisation and phosphoacceptor" evidence="12">
    <location>
        <begin position="225"/>
        <end position="291"/>
    </location>
</feature>
<keyword evidence="10" id="KW-0472">Membrane</keyword>
<evidence type="ECO:0000256" key="10">
    <source>
        <dbReference type="SAM" id="Phobius"/>
    </source>
</evidence>
<dbReference type="Pfam" id="PF02518">
    <property type="entry name" value="HATPase_c"/>
    <property type="match status" value="1"/>
</dbReference>
<evidence type="ECO:0000256" key="7">
    <source>
        <dbReference type="ARBA" id="ARBA00022840"/>
    </source>
</evidence>
<evidence type="ECO:0000313" key="13">
    <source>
        <dbReference type="EMBL" id="MFD1538264.1"/>
    </source>
</evidence>
<dbReference type="InterPro" id="IPR003594">
    <property type="entry name" value="HATPase_dom"/>
</dbReference>
<organism evidence="13 14">
    <name type="scientific">Nonomuraea guangzhouensis</name>
    <dbReference type="NCBI Taxonomy" id="1291555"/>
    <lineage>
        <taxon>Bacteria</taxon>
        <taxon>Bacillati</taxon>
        <taxon>Actinomycetota</taxon>
        <taxon>Actinomycetes</taxon>
        <taxon>Streptosporangiales</taxon>
        <taxon>Streptosporangiaceae</taxon>
        <taxon>Nonomuraea</taxon>
    </lineage>
</organism>
<evidence type="ECO:0000259" key="12">
    <source>
        <dbReference type="Pfam" id="PF07730"/>
    </source>
</evidence>
<feature type="compositionally biased region" description="Polar residues" evidence="9">
    <location>
        <begin position="448"/>
        <end position="462"/>
    </location>
</feature>
<name>A0ABW4G694_9ACTN</name>
<proteinExistence type="predicted"/>
<feature type="compositionally biased region" description="Gly residues" evidence="9">
    <location>
        <begin position="381"/>
        <end position="390"/>
    </location>
</feature>
<keyword evidence="3" id="KW-0597">Phosphoprotein</keyword>
<evidence type="ECO:0000259" key="11">
    <source>
        <dbReference type="Pfam" id="PF02518"/>
    </source>
</evidence>
<feature type="region of interest" description="Disordered" evidence="9">
    <location>
        <begin position="448"/>
        <end position="491"/>
    </location>
</feature>
<evidence type="ECO:0000256" key="6">
    <source>
        <dbReference type="ARBA" id="ARBA00022777"/>
    </source>
</evidence>
<dbReference type="InterPro" id="IPR050482">
    <property type="entry name" value="Sensor_HK_TwoCompSys"/>
</dbReference>
<feature type="region of interest" description="Disordered" evidence="9">
    <location>
        <begin position="374"/>
        <end position="406"/>
    </location>
</feature>
<keyword evidence="4" id="KW-0808">Transferase</keyword>
<evidence type="ECO:0000256" key="9">
    <source>
        <dbReference type="SAM" id="MobiDB-lite"/>
    </source>
</evidence>
<sequence length="491" mass="49435">MTEHTHSGGGRRRPFKALSRMARLGDVPVVIMLAWAGWLAVPWSFSGLAQARAAAAAAAAEAEPPPVVSADAVRGGTLAGADVAGAGRLGGVDAVRAGTSATADVLWGGASATADVLRGGTPTAADAVRGGTLGSATPAMAWGIPAHSVAPAPRTVRVSRGDAPGDGGQADELGWALCDDGTVTAVGPLHDNDATDVQPLHDEDVAVRRPFRERGASPADVLAVERARIAGEVHDAAGHGLAAIAMQAGLALITLDDDPEQARASLLAIKETSTTALTQLRAALDRLDPRDSTHGLGAGAYDLPSLIDGVRAAGLPVDMEPADPAVPAHLSATVYGVVRESLTNVLRHAGPTRALVRLSGDPAGLVLEIADRGVGRPGTAEGHGGSGTVEGHGRRGAAEGHSWSGTVEGRGLAGMRARVAAAGGHFTAGPRDGGGFQVLATFPENTTPQSAAFQSVPSQNIARPSVAPQSAVDRQDASDRLTGADSPADLT</sequence>
<dbReference type="Pfam" id="PF07730">
    <property type="entry name" value="HisKA_3"/>
    <property type="match status" value="1"/>
</dbReference>
<keyword evidence="5" id="KW-0547">Nucleotide-binding</keyword>
<keyword evidence="10" id="KW-0812">Transmembrane</keyword>
<dbReference type="EC" id="2.7.13.3" evidence="2"/>
<reference evidence="14" key="1">
    <citation type="journal article" date="2019" name="Int. J. Syst. Evol. Microbiol.">
        <title>The Global Catalogue of Microorganisms (GCM) 10K type strain sequencing project: providing services to taxonomists for standard genome sequencing and annotation.</title>
        <authorList>
            <consortium name="The Broad Institute Genomics Platform"/>
            <consortium name="The Broad Institute Genome Sequencing Center for Infectious Disease"/>
            <person name="Wu L."/>
            <person name="Ma J."/>
        </authorList>
    </citation>
    <scope>NUCLEOTIDE SEQUENCE [LARGE SCALE GENOMIC DNA]</scope>
    <source>
        <strain evidence="14">CGMCC 1.15399</strain>
    </source>
</reference>
<keyword evidence="8" id="KW-0902">Two-component regulatory system</keyword>
<gene>
    <name evidence="13" type="ORF">ACFSJ0_14515</name>
</gene>
<dbReference type="PANTHER" id="PTHR24421">
    <property type="entry name" value="NITRATE/NITRITE SENSOR PROTEIN NARX-RELATED"/>
    <property type="match status" value="1"/>
</dbReference>
<comment type="catalytic activity">
    <reaction evidence="1">
        <text>ATP + protein L-histidine = ADP + protein N-phospho-L-histidine.</text>
        <dbReference type="EC" id="2.7.13.3"/>
    </reaction>
</comment>
<feature type="domain" description="Histidine kinase/HSP90-like ATPase" evidence="11">
    <location>
        <begin position="334"/>
        <end position="444"/>
    </location>
</feature>
<evidence type="ECO:0000256" key="8">
    <source>
        <dbReference type="ARBA" id="ARBA00023012"/>
    </source>
</evidence>
<dbReference type="PANTHER" id="PTHR24421:SF10">
    <property type="entry name" value="NITRATE_NITRITE SENSOR PROTEIN NARQ"/>
    <property type="match status" value="1"/>
</dbReference>
<keyword evidence="7" id="KW-0067">ATP-binding</keyword>
<comment type="caution">
    <text evidence="13">The sequence shown here is derived from an EMBL/GenBank/DDBJ whole genome shotgun (WGS) entry which is preliminary data.</text>
</comment>